<dbReference type="AlphaFoldDB" id="A0A024FUW1"/>
<dbReference type="EMBL" id="CAIX01000355">
    <property type="protein sequence ID" value="CCI10712.1"/>
    <property type="molecule type" value="Genomic_DNA"/>
</dbReference>
<evidence type="ECO:0000313" key="2">
    <source>
        <dbReference type="Proteomes" id="UP000053237"/>
    </source>
</evidence>
<sequence>MDRKNLTYQSFACPPKQNHRNHLIMMHPYFLCHRHSCIGADLLVFELATTWYIYRTPLNHLNKSYQERKMDKNTSSAFSNKAAISIKGVTIATDKTPLIG</sequence>
<organism evidence="1 2">
    <name type="scientific">Albugo candida</name>
    <dbReference type="NCBI Taxonomy" id="65357"/>
    <lineage>
        <taxon>Eukaryota</taxon>
        <taxon>Sar</taxon>
        <taxon>Stramenopiles</taxon>
        <taxon>Oomycota</taxon>
        <taxon>Peronosporomycetes</taxon>
        <taxon>Albuginales</taxon>
        <taxon>Albuginaceae</taxon>
        <taxon>Albugo</taxon>
    </lineage>
</organism>
<reference evidence="1 2" key="1">
    <citation type="submission" date="2012-05" db="EMBL/GenBank/DDBJ databases">
        <title>Recombination and specialization in a pathogen metapopulation.</title>
        <authorList>
            <person name="Gardiner A."/>
            <person name="Kemen E."/>
            <person name="Schultz-Larsen T."/>
            <person name="MacLean D."/>
            <person name="Van Oosterhout C."/>
            <person name="Jones J.D.G."/>
        </authorList>
    </citation>
    <scope>NUCLEOTIDE SEQUENCE [LARGE SCALE GENOMIC DNA]</scope>
    <source>
        <strain evidence="1 2">Ac Nc2</strain>
    </source>
</reference>
<keyword evidence="2" id="KW-1185">Reference proteome</keyword>
<protein>
    <submittedName>
        <fullName evidence="1">Uncharacterized protein</fullName>
    </submittedName>
</protein>
<dbReference type="InParanoid" id="A0A024FUW1"/>
<dbReference type="Proteomes" id="UP000053237">
    <property type="component" value="Unassembled WGS sequence"/>
</dbReference>
<gene>
    <name evidence="1" type="ORF">BN9_113330</name>
</gene>
<proteinExistence type="predicted"/>
<accession>A0A024FUW1</accession>
<comment type="caution">
    <text evidence="1">The sequence shown here is derived from an EMBL/GenBank/DDBJ whole genome shotgun (WGS) entry which is preliminary data.</text>
</comment>
<name>A0A024FUW1_9STRA</name>
<evidence type="ECO:0000313" key="1">
    <source>
        <dbReference type="EMBL" id="CCI10712.1"/>
    </source>
</evidence>